<name>A0A1U7NDL1_9FIRM</name>
<proteinExistence type="predicted"/>
<dbReference type="RefSeq" id="WP_143356894.1">
    <property type="nucleotide sequence ID" value="NZ_MPJW01000052.1"/>
</dbReference>
<organism evidence="1 3">
    <name type="scientific">Ileibacterium valens</name>
    <dbReference type="NCBI Taxonomy" id="1862668"/>
    <lineage>
        <taxon>Bacteria</taxon>
        <taxon>Bacillati</taxon>
        <taxon>Bacillota</taxon>
        <taxon>Erysipelotrichia</taxon>
        <taxon>Erysipelotrichales</taxon>
        <taxon>Erysipelotrichaceae</taxon>
        <taxon>Ileibacterium</taxon>
    </lineage>
</organism>
<dbReference type="Proteomes" id="UP000186341">
    <property type="component" value="Unassembled WGS sequence"/>
</dbReference>
<keyword evidence="3" id="KW-1185">Reference proteome</keyword>
<feature type="non-terminal residue" evidence="1">
    <location>
        <position position="1"/>
    </location>
</feature>
<accession>A0A1U7NDL1</accession>
<dbReference type="EMBL" id="MPJW01000052">
    <property type="protein sequence ID" value="OLU42517.1"/>
    <property type="molecule type" value="Genomic_DNA"/>
</dbReference>
<evidence type="ECO:0000313" key="3">
    <source>
        <dbReference type="Proteomes" id="UP000186341"/>
    </source>
</evidence>
<evidence type="ECO:0008006" key="4">
    <source>
        <dbReference type="Google" id="ProtNLM"/>
    </source>
</evidence>
<dbReference type="PANTHER" id="PTHR36455">
    <property type="match status" value="1"/>
</dbReference>
<dbReference type="OrthoDB" id="4956084at2"/>
<sequence length="69" mass="8397">LFLFCGRRADRIKGLLWQQDGFLLLYKRLDDGHFRWPRDKNEARELSPQQLRWLLEGLSPEQKTTVKRR</sequence>
<protein>
    <recommendedName>
        <fullName evidence="4">Transposase</fullName>
    </recommendedName>
</protein>
<reference evidence="1 3" key="1">
    <citation type="submission" date="2016-11" db="EMBL/GenBank/DDBJ databases">
        <title>Description of two novel members of the family Erysipelotrichaceae: Ileibacterium lipovorans gen. nov., sp. nov. and Dubosiella newyorkensis, gen. nov., sp. nov.</title>
        <authorList>
            <person name="Cox L.M."/>
            <person name="Sohn J."/>
            <person name="Tyrrell K.L."/>
            <person name="Citron D.M."/>
            <person name="Lawson P.A."/>
            <person name="Patel N.B."/>
            <person name="Iizumi T."/>
            <person name="Perez-Perez G.I."/>
            <person name="Goldstein E.J."/>
            <person name="Blaser M.J."/>
        </authorList>
    </citation>
    <scope>NUCLEOTIDE SEQUENCE [LARGE SCALE GENOMIC DNA]</scope>
    <source>
        <strain evidence="1 3">NYU-BL-A3</strain>
    </source>
</reference>
<dbReference type="InterPro" id="IPR008878">
    <property type="entry name" value="Transposase_IS66_Orf2"/>
</dbReference>
<dbReference type="GeneID" id="82204171"/>
<dbReference type="AlphaFoldDB" id="A0A1U7NDL1"/>
<evidence type="ECO:0000313" key="1">
    <source>
        <dbReference type="EMBL" id="OLU37261.1"/>
    </source>
</evidence>
<dbReference type="EMBL" id="MPJW01000211">
    <property type="protein sequence ID" value="OLU37261.1"/>
    <property type="molecule type" value="Genomic_DNA"/>
</dbReference>
<dbReference type="PANTHER" id="PTHR36455:SF1">
    <property type="entry name" value="BLR8292 PROTEIN"/>
    <property type="match status" value="1"/>
</dbReference>
<dbReference type="NCBIfam" id="NF033819">
    <property type="entry name" value="IS66_TnpB"/>
    <property type="match status" value="1"/>
</dbReference>
<comment type="caution">
    <text evidence="1">The sequence shown here is derived from an EMBL/GenBank/DDBJ whole genome shotgun (WGS) entry which is preliminary data.</text>
</comment>
<dbReference type="Pfam" id="PF05717">
    <property type="entry name" value="TnpB_IS66"/>
    <property type="match status" value="1"/>
</dbReference>
<gene>
    <name evidence="2" type="ORF">BO222_01470</name>
    <name evidence="1" type="ORF">BO222_10870</name>
</gene>
<evidence type="ECO:0000313" key="2">
    <source>
        <dbReference type="EMBL" id="OLU42517.1"/>
    </source>
</evidence>